<dbReference type="PANTHER" id="PTHR46565">
    <property type="entry name" value="COLD SHOCK DOMAIN PROTEIN 2"/>
    <property type="match status" value="1"/>
</dbReference>
<gene>
    <name evidence="3" type="ORF">MARA_01390</name>
</gene>
<dbReference type="InterPro" id="IPR002059">
    <property type="entry name" value="CSP_DNA-bd"/>
</dbReference>
<evidence type="ECO:0000313" key="4">
    <source>
        <dbReference type="Proteomes" id="UP000467428"/>
    </source>
</evidence>
<feature type="region of interest" description="Disordered" evidence="1">
    <location>
        <begin position="68"/>
        <end position="100"/>
    </location>
</feature>
<evidence type="ECO:0000313" key="3">
    <source>
        <dbReference type="EMBL" id="BBY46709.1"/>
    </source>
</evidence>
<dbReference type="Gene3D" id="2.40.50.140">
    <property type="entry name" value="Nucleic acid-binding proteins"/>
    <property type="match status" value="1"/>
</dbReference>
<dbReference type="InterPro" id="IPR011129">
    <property type="entry name" value="CSD"/>
</dbReference>
<feature type="domain" description="CSD" evidence="2">
    <location>
        <begin position="13"/>
        <end position="77"/>
    </location>
</feature>
<reference evidence="3 4" key="1">
    <citation type="journal article" date="2019" name="Emerg. Microbes Infect.">
        <title>Comprehensive subspecies identification of 175 nontuberculous mycobacteria species based on 7547 genomic profiles.</title>
        <authorList>
            <person name="Matsumoto Y."/>
            <person name="Kinjo T."/>
            <person name="Motooka D."/>
            <person name="Nabeya D."/>
            <person name="Jung N."/>
            <person name="Uechi K."/>
            <person name="Horii T."/>
            <person name="Iida T."/>
            <person name="Fujita J."/>
            <person name="Nakamura S."/>
        </authorList>
    </citation>
    <scope>NUCLEOTIDE SEQUENCE [LARGE SCALE GENOMIC DNA]</scope>
    <source>
        <strain evidence="3 4">JCM 18538</strain>
        <plasmid evidence="3">pJCM18538</plasmid>
    </source>
</reference>
<geneLocation type="plasmid" evidence="3">
    <name>pJCM18538</name>
</geneLocation>
<dbReference type="EMBL" id="AP022592">
    <property type="protein sequence ID" value="BBY46709.1"/>
    <property type="molecule type" value="Genomic_DNA"/>
</dbReference>
<keyword evidence="4" id="KW-1185">Reference proteome</keyword>
<dbReference type="InterPro" id="IPR012340">
    <property type="entry name" value="NA-bd_OB-fold"/>
</dbReference>
<name>A0A7I7RRT6_9MYCO</name>
<evidence type="ECO:0000259" key="2">
    <source>
        <dbReference type="PROSITE" id="PS51857"/>
    </source>
</evidence>
<dbReference type="KEGG" id="marz:MARA_01390"/>
<sequence>MLVFASGEGVVMRLTGRIVRFDTVRGYGFITPDSGGDDVFLHANDLEMEKSSARPGARVSFDVEDGERGQFATSVRPRGGASVNQTGGQMESDGGESSPGDYVEVLSATEFEHVVTELLLTVTPPLNAPQIVAVRAALMELAGHQNWLE</sequence>
<keyword evidence="3" id="KW-0614">Plasmid</keyword>
<organism evidence="3 4">
    <name type="scientific">Mycolicibacterium arabiense</name>
    <dbReference type="NCBI Taxonomy" id="1286181"/>
    <lineage>
        <taxon>Bacteria</taxon>
        <taxon>Bacillati</taxon>
        <taxon>Actinomycetota</taxon>
        <taxon>Actinomycetes</taxon>
        <taxon>Mycobacteriales</taxon>
        <taxon>Mycobacteriaceae</taxon>
        <taxon>Mycolicibacterium</taxon>
    </lineage>
</organism>
<dbReference type="Proteomes" id="UP000467428">
    <property type="component" value="Plasmid pJCM18538"/>
</dbReference>
<dbReference type="CDD" id="cd04458">
    <property type="entry name" value="CSP_CDS"/>
    <property type="match status" value="1"/>
</dbReference>
<dbReference type="PROSITE" id="PS51857">
    <property type="entry name" value="CSD_2"/>
    <property type="match status" value="1"/>
</dbReference>
<dbReference type="PANTHER" id="PTHR46565:SF20">
    <property type="entry name" value="COLD SHOCK DOMAIN-CONTAINING PROTEIN 4"/>
    <property type="match status" value="1"/>
</dbReference>
<proteinExistence type="predicted"/>
<protein>
    <submittedName>
        <fullName evidence="3">DNA-binding protein</fullName>
    </submittedName>
</protein>
<dbReference type="Pfam" id="PF00313">
    <property type="entry name" value="CSD"/>
    <property type="match status" value="1"/>
</dbReference>
<accession>A0A7I7RRT6</accession>
<dbReference type="SUPFAM" id="SSF50249">
    <property type="entry name" value="Nucleic acid-binding proteins"/>
    <property type="match status" value="1"/>
</dbReference>
<keyword evidence="3" id="KW-0238">DNA-binding</keyword>
<evidence type="ECO:0000256" key="1">
    <source>
        <dbReference type="SAM" id="MobiDB-lite"/>
    </source>
</evidence>
<dbReference type="AlphaFoldDB" id="A0A7I7RRT6"/>
<dbReference type="PRINTS" id="PR00050">
    <property type="entry name" value="COLDSHOCK"/>
</dbReference>
<dbReference type="GO" id="GO:0003677">
    <property type="term" value="F:DNA binding"/>
    <property type="evidence" value="ECO:0007669"/>
    <property type="project" value="UniProtKB-KW"/>
</dbReference>
<dbReference type="SMART" id="SM00357">
    <property type="entry name" value="CSP"/>
    <property type="match status" value="1"/>
</dbReference>